<keyword evidence="2" id="KW-0547">Nucleotide-binding</keyword>
<dbReference type="EMBL" id="FMYW01000006">
    <property type="protein sequence ID" value="SDC38638.1"/>
    <property type="molecule type" value="Genomic_DNA"/>
</dbReference>
<dbReference type="GO" id="GO:0005524">
    <property type="term" value="F:ATP binding"/>
    <property type="evidence" value="ECO:0007669"/>
    <property type="project" value="UniProtKB-KW"/>
</dbReference>
<dbReference type="PANTHER" id="PTHR42788">
    <property type="entry name" value="TAURINE IMPORT ATP-BINDING PROTEIN-RELATED"/>
    <property type="match status" value="1"/>
</dbReference>
<dbReference type="Proteomes" id="UP000198943">
    <property type="component" value="Unassembled WGS sequence"/>
</dbReference>
<dbReference type="SMART" id="SM00382">
    <property type="entry name" value="AAA"/>
    <property type="match status" value="1"/>
</dbReference>
<dbReference type="PROSITE" id="PS00211">
    <property type="entry name" value="ABC_TRANSPORTER_1"/>
    <property type="match status" value="1"/>
</dbReference>
<dbReference type="PANTHER" id="PTHR42788:SF19">
    <property type="entry name" value="ALIPHATIC SULFONATES IMPORT ATP-BINDING PROTEIN SSUB 2"/>
    <property type="match status" value="1"/>
</dbReference>
<proteinExistence type="predicted"/>
<protein>
    <submittedName>
        <fullName evidence="5">Sulfonate transport system ATP-binding protein</fullName>
    </submittedName>
</protein>
<evidence type="ECO:0000256" key="3">
    <source>
        <dbReference type="ARBA" id="ARBA00022840"/>
    </source>
</evidence>
<dbReference type="InterPro" id="IPR003439">
    <property type="entry name" value="ABC_transporter-like_ATP-bd"/>
</dbReference>
<evidence type="ECO:0000256" key="1">
    <source>
        <dbReference type="ARBA" id="ARBA00022448"/>
    </source>
</evidence>
<dbReference type="InterPro" id="IPR027417">
    <property type="entry name" value="P-loop_NTPase"/>
</dbReference>
<feature type="domain" description="ABC transporter" evidence="4">
    <location>
        <begin position="6"/>
        <end position="255"/>
    </location>
</feature>
<dbReference type="GO" id="GO:0016887">
    <property type="term" value="F:ATP hydrolysis activity"/>
    <property type="evidence" value="ECO:0007669"/>
    <property type="project" value="InterPro"/>
</dbReference>
<dbReference type="RefSeq" id="WP_093730157.1">
    <property type="nucleotide sequence ID" value="NZ_FMYW01000006.1"/>
</dbReference>
<dbReference type="PROSITE" id="PS50893">
    <property type="entry name" value="ABC_TRANSPORTER_2"/>
    <property type="match status" value="1"/>
</dbReference>
<dbReference type="Gene3D" id="3.40.50.300">
    <property type="entry name" value="P-loop containing nucleotide triphosphate hydrolases"/>
    <property type="match status" value="1"/>
</dbReference>
<name>A0A1G6L674_9FIRM</name>
<sequence>MDTTLLALHNLKKTYGNKTAVNVDSLAIQPHSFTCIVGKSGCGKTTLLRLLSGLETPDTVTNVKDQTAASYSTTGQHINVTSCITGLPAKTAPVFQEPRLMPWLTVKENIMFSLKGQDGNATNSDVSLPSPEERCRQLLQELELTEAANLYPAQLSGGMAQRVSLGRTLFYDPELILMDEPFSALDYFTRRNLQDMVLRLFQHQKKTILFVTHDVEEALLLGDRILVMENGNIKADMPVNLPPPRKAADPPLQEMRQQILDLLAE</sequence>
<evidence type="ECO:0000313" key="6">
    <source>
        <dbReference type="Proteomes" id="UP000198943"/>
    </source>
</evidence>
<reference evidence="6" key="1">
    <citation type="submission" date="2016-10" db="EMBL/GenBank/DDBJ databases">
        <authorList>
            <person name="Varghese N."/>
            <person name="Submissions S."/>
        </authorList>
    </citation>
    <scope>NUCLEOTIDE SEQUENCE [LARGE SCALE GENOMIC DNA]</scope>
    <source>
        <strain evidence="6">DSM 11005</strain>
    </source>
</reference>
<keyword evidence="6" id="KW-1185">Reference proteome</keyword>
<dbReference type="InterPro" id="IPR017871">
    <property type="entry name" value="ABC_transporter-like_CS"/>
</dbReference>
<evidence type="ECO:0000313" key="5">
    <source>
        <dbReference type="EMBL" id="SDC38638.1"/>
    </source>
</evidence>
<evidence type="ECO:0000256" key="2">
    <source>
        <dbReference type="ARBA" id="ARBA00022741"/>
    </source>
</evidence>
<accession>A0A1G6L674</accession>
<dbReference type="OrthoDB" id="9802264at2"/>
<evidence type="ECO:0000259" key="4">
    <source>
        <dbReference type="PROSITE" id="PS50893"/>
    </source>
</evidence>
<gene>
    <name evidence="5" type="ORF">SAMN04487864_10677</name>
</gene>
<dbReference type="SUPFAM" id="SSF52540">
    <property type="entry name" value="P-loop containing nucleoside triphosphate hydrolases"/>
    <property type="match status" value="1"/>
</dbReference>
<dbReference type="InterPro" id="IPR050166">
    <property type="entry name" value="ABC_transporter_ATP-bind"/>
</dbReference>
<dbReference type="AlphaFoldDB" id="A0A1G6L674"/>
<keyword evidence="3 5" id="KW-0067">ATP-binding</keyword>
<dbReference type="Pfam" id="PF00005">
    <property type="entry name" value="ABC_tran"/>
    <property type="match status" value="1"/>
</dbReference>
<dbReference type="InterPro" id="IPR003593">
    <property type="entry name" value="AAA+_ATPase"/>
</dbReference>
<organism evidence="5 6">
    <name type="scientific">Succiniclasticum ruminis</name>
    <dbReference type="NCBI Taxonomy" id="40841"/>
    <lineage>
        <taxon>Bacteria</taxon>
        <taxon>Bacillati</taxon>
        <taxon>Bacillota</taxon>
        <taxon>Negativicutes</taxon>
        <taxon>Acidaminococcales</taxon>
        <taxon>Acidaminococcaceae</taxon>
        <taxon>Succiniclasticum</taxon>
    </lineage>
</organism>
<keyword evidence="1" id="KW-0813">Transport</keyword>